<comment type="caution">
    <text evidence="5">The sequence shown here is derived from an EMBL/GenBank/DDBJ whole genome shotgun (WGS) entry which is preliminary data.</text>
</comment>
<dbReference type="EMBL" id="FNVS01000017">
    <property type="protein sequence ID" value="SEG15542.1"/>
    <property type="molecule type" value="Genomic_DNA"/>
</dbReference>
<gene>
    <name evidence="5" type="ORF">SAMN05444001_11733</name>
</gene>
<keyword evidence="3" id="KW-0804">Transcription</keyword>
<evidence type="ECO:0000256" key="2">
    <source>
        <dbReference type="ARBA" id="ARBA00023125"/>
    </source>
</evidence>
<dbReference type="SMART" id="SM00342">
    <property type="entry name" value="HTH_ARAC"/>
    <property type="match status" value="1"/>
</dbReference>
<evidence type="ECO:0000313" key="5">
    <source>
        <dbReference type="EMBL" id="SEG15542.1"/>
    </source>
</evidence>
<dbReference type="PANTHER" id="PTHR43280:SF2">
    <property type="entry name" value="HTH-TYPE TRANSCRIPTIONAL REGULATOR EXSA"/>
    <property type="match status" value="1"/>
</dbReference>
<keyword evidence="2 5" id="KW-0238">DNA-binding</keyword>
<evidence type="ECO:0000256" key="1">
    <source>
        <dbReference type="ARBA" id="ARBA00023015"/>
    </source>
</evidence>
<dbReference type="InterPro" id="IPR009057">
    <property type="entry name" value="Homeodomain-like_sf"/>
</dbReference>
<dbReference type="PROSITE" id="PS01124">
    <property type="entry name" value="HTH_ARAC_FAMILY_2"/>
    <property type="match status" value="1"/>
</dbReference>
<keyword evidence="6" id="KW-1185">Reference proteome</keyword>
<dbReference type="InterPro" id="IPR020449">
    <property type="entry name" value="Tscrpt_reg_AraC-type_HTH"/>
</dbReference>
<dbReference type="InterPro" id="IPR018060">
    <property type="entry name" value="HTH_AraC"/>
</dbReference>
<evidence type="ECO:0000313" key="6">
    <source>
        <dbReference type="Proteomes" id="UP000236725"/>
    </source>
</evidence>
<dbReference type="Proteomes" id="UP000236725">
    <property type="component" value="Unassembled WGS sequence"/>
</dbReference>
<keyword evidence="1" id="KW-0805">Transcription regulation</keyword>
<organism evidence="5 6">
    <name type="scientific">Parabacteroides chinchillae</name>
    <dbReference type="NCBI Taxonomy" id="871327"/>
    <lineage>
        <taxon>Bacteria</taxon>
        <taxon>Pseudomonadati</taxon>
        <taxon>Bacteroidota</taxon>
        <taxon>Bacteroidia</taxon>
        <taxon>Bacteroidales</taxon>
        <taxon>Tannerellaceae</taxon>
        <taxon>Parabacteroides</taxon>
    </lineage>
</organism>
<dbReference type="PRINTS" id="PR00032">
    <property type="entry name" value="HTHARAC"/>
</dbReference>
<dbReference type="AlphaFoldDB" id="A0A8G2BY77"/>
<dbReference type="PROSITE" id="PS00041">
    <property type="entry name" value="HTH_ARAC_FAMILY_1"/>
    <property type="match status" value="1"/>
</dbReference>
<reference evidence="5 6" key="1">
    <citation type="submission" date="2016-10" db="EMBL/GenBank/DDBJ databases">
        <authorList>
            <person name="Varghese N."/>
            <person name="Submissions S."/>
        </authorList>
    </citation>
    <scope>NUCLEOTIDE SEQUENCE [LARGE SCALE GENOMIC DNA]</scope>
    <source>
        <strain evidence="5 6">DSM 29073</strain>
    </source>
</reference>
<name>A0A8G2BY77_9BACT</name>
<dbReference type="PANTHER" id="PTHR43280">
    <property type="entry name" value="ARAC-FAMILY TRANSCRIPTIONAL REGULATOR"/>
    <property type="match status" value="1"/>
</dbReference>
<proteinExistence type="predicted"/>
<evidence type="ECO:0000256" key="3">
    <source>
        <dbReference type="ARBA" id="ARBA00023163"/>
    </source>
</evidence>
<dbReference type="InterPro" id="IPR018062">
    <property type="entry name" value="HTH_AraC-typ_CS"/>
</dbReference>
<dbReference type="GO" id="GO:0003700">
    <property type="term" value="F:DNA-binding transcription factor activity"/>
    <property type="evidence" value="ECO:0007669"/>
    <property type="project" value="InterPro"/>
</dbReference>
<dbReference type="RefSeq" id="WP_103984047.1">
    <property type="nucleotide sequence ID" value="NZ_FNVS01000017.1"/>
</dbReference>
<feature type="domain" description="HTH araC/xylS-type" evidence="4">
    <location>
        <begin position="43"/>
        <end position="141"/>
    </location>
</feature>
<dbReference type="Gene3D" id="1.10.10.60">
    <property type="entry name" value="Homeodomain-like"/>
    <property type="match status" value="2"/>
</dbReference>
<dbReference type="SUPFAM" id="SSF46689">
    <property type="entry name" value="Homeodomain-like"/>
    <property type="match status" value="2"/>
</dbReference>
<accession>A0A8G2BY77</accession>
<protein>
    <submittedName>
        <fullName evidence="5">AraC-type DNA-binding protein</fullName>
    </submittedName>
</protein>
<dbReference type="GO" id="GO:0043565">
    <property type="term" value="F:sequence-specific DNA binding"/>
    <property type="evidence" value="ECO:0007669"/>
    <property type="project" value="InterPro"/>
</dbReference>
<evidence type="ECO:0000259" key="4">
    <source>
        <dbReference type="PROSITE" id="PS01124"/>
    </source>
</evidence>
<sequence length="142" mass="16768">MYKQNDVERLSSLIRLLAILPLADKTHTVGKYKEKDRKQERLDMIRIFVICNAYRNISLDDVVRHVGMNKSAFCTFFKQSIGKTFITYLNEYRIKLACQLLKQENISISEICYHVGFTDIPYFNRVFKKHKGCSPSQYRCEQ</sequence>
<dbReference type="Pfam" id="PF12833">
    <property type="entry name" value="HTH_18"/>
    <property type="match status" value="1"/>
</dbReference>